<dbReference type="InterPro" id="IPR036388">
    <property type="entry name" value="WH-like_DNA-bd_sf"/>
</dbReference>
<dbReference type="InterPro" id="IPR036421">
    <property type="entry name" value="Fe_dep_repressor_sf"/>
</dbReference>
<keyword evidence="9" id="KW-0010">Activator</keyword>
<dbReference type="InterPro" id="IPR001367">
    <property type="entry name" value="Fe_dep_repressor"/>
</dbReference>
<evidence type="ECO:0000256" key="9">
    <source>
        <dbReference type="ARBA" id="ARBA00023159"/>
    </source>
</evidence>
<proteinExistence type="inferred from homology"/>
<gene>
    <name evidence="14" type="ORF">FC96_GL001236</name>
</gene>
<evidence type="ECO:0000256" key="5">
    <source>
        <dbReference type="ARBA" id="ARBA00022491"/>
    </source>
</evidence>
<dbReference type="STRING" id="1302272.FC96_GL001236"/>
<dbReference type="AlphaFoldDB" id="A0A0R1HWH3"/>
<dbReference type="PROSITE" id="PS50944">
    <property type="entry name" value="HTH_DTXR"/>
    <property type="match status" value="1"/>
</dbReference>
<evidence type="ECO:0000256" key="11">
    <source>
        <dbReference type="ARBA" id="ARBA00023211"/>
    </source>
</evidence>
<dbReference type="PATRIC" id="fig|1302272.5.peg.1244"/>
<dbReference type="GO" id="GO:0005737">
    <property type="term" value="C:cytoplasm"/>
    <property type="evidence" value="ECO:0007669"/>
    <property type="project" value="UniProtKB-SubCell"/>
</dbReference>
<keyword evidence="5" id="KW-0678">Repressor</keyword>
<evidence type="ECO:0000256" key="7">
    <source>
        <dbReference type="ARBA" id="ARBA00023015"/>
    </source>
</evidence>
<keyword evidence="4" id="KW-0963">Cytoplasm</keyword>
<keyword evidence="8" id="KW-0238">DNA-binding</keyword>
<dbReference type="SMART" id="SM00899">
    <property type="entry name" value="FeoA"/>
    <property type="match status" value="1"/>
</dbReference>
<dbReference type="SUPFAM" id="SSF50037">
    <property type="entry name" value="C-terminal domain of transcriptional repressors"/>
    <property type="match status" value="1"/>
</dbReference>
<evidence type="ECO:0000313" key="14">
    <source>
        <dbReference type="EMBL" id="KRK48915.1"/>
    </source>
</evidence>
<dbReference type="SUPFAM" id="SSF46785">
    <property type="entry name" value="Winged helix' DNA-binding domain"/>
    <property type="match status" value="1"/>
</dbReference>
<dbReference type="Proteomes" id="UP000050911">
    <property type="component" value="Unassembled WGS sequence"/>
</dbReference>
<accession>A0A0R1HWH3</accession>
<dbReference type="InterPro" id="IPR008988">
    <property type="entry name" value="Transcriptional_repressor_C"/>
</dbReference>
<dbReference type="Gene3D" id="2.30.30.90">
    <property type="match status" value="1"/>
</dbReference>
<keyword evidence="15" id="KW-1185">Reference proteome</keyword>
<dbReference type="InterPro" id="IPR022687">
    <property type="entry name" value="HTH_DTXR"/>
</dbReference>
<evidence type="ECO:0000256" key="6">
    <source>
        <dbReference type="ARBA" id="ARBA00023004"/>
    </source>
</evidence>
<dbReference type="InterPro" id="IPR036390">
    <property type="entry name" value="WH_DNA-bd_sf"/>
</dbReference>
<dbReference type="InterPro" id="IPR038157">
    <property type="entry name" value="FeoA_core_dom"/>
</dbReference>
<comment type="similarity">
    <text evidence="2">Belongs to the DtxR/MntR family.</text>
</comment>
<dbReference type="PANTHER" id="PTHR33238">
    <property type="entry name" value="IRON (METAL) DEPENDENT REPRESSOR, DTXR FAMILY"/>
    <property type="match status" value="1"/>
</dbReference>
<dbReference type="GO" id="GO:0003700">
    <property type="term" value="F:DNA-binding transcription factor activity"/>
    <property type="evidence" value="ECO:0007669"/>
    <property type="project" value="InterPro"/>
</dbReference>
<dbReference type="EMBL" id="AZCX01000002">
    <property type="protein sequence ID" value="KRK48915.1"/>
    <property type="molecule type" value="Genomic_DNA"/>
</dbReference>
<evidence type="ECO:0000256" key="3">
    <source>
        <dbReference type="ARBA" id="ARBA00011738"/>
    </source>
</evidence>
<evidence type="ECO:0000256" key="2">
    <source>
        <dbReference type="ARBA" id="ARBA00007871"/>
    </source>
</evidence>
<dbReference type="GO" id="GO:0003677">
    <property type="term" value="F:DNA binding"/>
    <property type="evidence" value="ECO:0007669"/>
    <property type="project" value="UniProtKB-KW"/>
</dbReference>
<dbReference type="InterPro" id="IPR050536">
    <property type="entry name" value="DtxR_MntR_Metal-Reg"/>
</dbReference>
<comment type="subcellular location">
    <subcellularLocation>
        <location evidence="1">Cytoplasm</location>
    </subcellularLocation>
</comment>
<evidence type="ECO:0000256" key="1">
    <source>
        <dbReference type="ARBA" id="ARBA00004496"/>
    </source>
</evidence>
<organism evidence="14 15">
    <name type="scientific">Secundilactobacillus kimchicus JCM 15530</name>
    <dbReference type="NCBI Taxonomy" id="1302272"/>
    <lineage>
        <taxon>Bacteria</taxon>
        <taxon>Bacillati</taxon>
        <taxon>Bacillota</taxon>
        <taxon>Bacilli</taxon>
        <taxon>Lactobacillales</taxon>
        <taxon>Lactobacillaceae</taxon>
        <taxon>Secundilactobacillus</taxon>
    </lineage>
</organism>
<evidence type="ECO:0000256" key="10">
    <source>
        <dbReference type="ARBA" id="ARBA00023163"/>
    </source>
</evidence>
<evidence type="ECO:0000256" key="8">
    <source>
        <dbReference type="ARBA" id="ARBA00023125"/>
    </source>
</evidence>
<dbReference type="Gene3D" id="1.10.10.10">
    <property type="entry name" value="Winged helix-like DNA-binding domain superfamily/Winged helix DNA-binding domain"/>
    <property type="match status" value="1"/>
</dbReference>
<dbReference type="Pfam" id="PF04023">
    <property type="entry name" value="FeoA"/>
    <property type="match status" value="1"/>
</dbReference>
<keyword evidence="7" id="KW-0805">Transcription regulation</keyword>
<evidence type="ECO:0000256" key="4">
    <source>
        <dbReference type="ARBA" id="ARBA00022490"/>
    </source>
</evidence>
<dbReference type="GO" id="GO:0046914">
    <property type="term" value="F:transition metal ion binding"/>
    <property type="evidence" value="ECO:0007669"/>
    <property type="project" value="InterPro"/>
</dbReference>
<dbReference type="SMART" id="SM00529">
    <property type="entry name" value="HTH_DTXR"/>
    <property type="match status" value="1"/>
</dbReference>
<comment type="caution">
    <text evidence="14">The sequence shown here is derived from an EMBL/GenBank/DDBJ whole genome shotgun (WGS) entry which is preliminary data.</text>
</comment>
<sequence length="219" mass="24440">METIMTPMKEDYLKLIFEIGGGSQKVSNKQIAISLDIAAGSVTEMVTKMAAEGLVEHEPYAGISLTETGAKLAVELVRKHRIWETFLVSELKYALPDIDDDAEKLEHVTSTKLLNALDDLLGHPKRCPHGGVIPDRNGHYEEDSHRILNDVKDGETVVVDRFIDNRDLLNYLGDIKLDLGDQLQVIKHDSFEGPILVENLTDDSELSIGYKAAHYIFVK</sequence>
<dbReference type="SUPFAM" id="SSF47979">
    <property type="entry name" value="Iron-dependent repressor protein, dimerization domain"/>
    <property type="match status" value="1"/>
</dbReference>
<dbReference type="Pfam" id="PF02742">
    <property type="entry name" value="Fe_dep_repr_C"/>
    <property type="match status" value="1"/>
</dbReference>
<reference evidence="14 15" key="1">
    <citation type="journal article" date="2015" name="Genome Announc.">
        <title>Expanding the biotechnology potential of lactobacilli through comparative genomics of 213 strains and associated genera.</title>
        <authorList>
            <person name="Sun Z."/>
            <person name="Harris H.M."/>
            <person name="McCann A."/>
            <person name="Guo C."/>
            <person name="Argimon S."/>
            <person name="Zhang W."/>
            <person name="Yang X."/>
            <person name="Jeffery I.B."/>
            <person name="Cooney J.C."/>
            <person name="Kagawa T.F."/>
            <person name="Liu W."/>
            <person name="Song Y."/>
            <person name="Salvetti E."/>
            <person name="Wrobel A."/>
            <person name="Rasinkangas P."/>
            <person name="Parkhill J."/>
            <person name="Rea M.C."/>
            <person name="O'Sullivan O."/>
            <person name="Ritari J."/>
            <person name="Douillard F.P."/>
            <person name="Paul Ross R."/>
            <person name="Yang R."/>
            <person name="Briner A.E."/>
            <person name="Felis G.E."/>
            <person name="de Vos W.M."/>
            <person name="Barrangou R."/>
            <person name="Klaenhammer T.R."/>
            <person name="Caufield P.W."/>
            <person name="Cui Y."/>
            <person name="Zhang H."/>
            <person name="O'Toole P.W."/>
        </authorList>
    </citation>
    <scope>NUCLEOTIDE SEQUENCE [LARGE SCALE GENOMIC DNA]</scope>
    <source>
        <strain evidence="14 15">JCM 15530</strain>
    </source>
</reference>
<dbReference type="InterPro" id="IPR007167">
    <property type="entry name" value="Fe-transptr_FeoA-like"/>
</dbReference>
<keyword evidence="11" id="KW-0464">Manganese</keyword>
<evidence type="ECO:0000259" key="13">
    <source>
        <dbReference type="PROSITE" id="PS50944"/>
    </source>
</evidence>
<comment type="subunit">
    <text evidence="3">Homodimer.</text>
</comment>
<keyword evidence="6" id="KW-0408">Iron</keyword>
<dbReference type="Pfam" id="PF01325">
    <property type="entry name" value="Fe_dep_repress"/>
    <property type="match status" value="1"/>
</dbReference>
<evidence type="ECO:0000256" key="12">
    <source>
        <dbReference type="ARBA" id="ARBA00032593"/>
    </source>
</evidence>
<keyword evidence="10" id="KW-0804">Transcription</keyword>
<feature type="domain" description="HTH dtxR-type" evidence="13">
    <location>
        <begin position="5"/>
        <end position="66"/>
    </location>
</feature>
<name>A0A0R1HWH3_9LACO</name>
<dbReference type="GO" id="GO:0046983">
    <property type="term" value="F:protein dimerization activity"/>
    <property type="evidence" value="ECO:0007669"/>
    <property type="project" value="InterPro"/>
</dbReference>
<protein>
    <recommendedName>
        <fullName evidence="12">Manganese transport regulator</fullName>
    </recommendedName>
</protein>
<dbReference type="InterPro" id="IPR022689">
    <property type="entry name" value="Iron_dep_repressor"/>
</dbReference>
<dbReference type="PANTHER" id="PTHR33238:SF11">
    <property type="entry name" value="TRANSCRIPTIONAL REGULATOR MNTR"/>
    <property type="match status" value="1"/>
</dbReference>
<evidence type="ECO:0000313" key="15">
    <source>
        <dbReference type="Proteomes" id="UP000050911"/>
    </source>
</evidence>